<sequence>MGNVVAGRDHEDLINKLVKKGHIKTSTAERAFQAVDRAEYYLPEFRRDAYKDLAWQKGHLHISAPCIYAEVVAGLKLDSGMSFLNLGSGTGYFSTVVGLIVGTNGLNHGIEIYDDCIEYAYKKLEDFKRFSGAIDEFDFCEPKFAQANFLRLDNEFTSIYDRIYCGAGIRYTYEEYMKNLLKIGGILVMPLEDRLVQITRIGESKWETNTLLSVSFASAVMPSEGSVEYMKPISIDPLSLQCLCRSVIRNILRKNVETLDPIEKKPLLTKIPRKKRTCRYQREDLENKRNQHFSDDDQEEEDDDAINSNDEMEIDKVEPNKTQNDAHSKVHAVIEHDVVYEVCNRLNVTDFDLRRFRFGFRRVSNDSTDNGSGNNEEKKANSNDDEDTDGLEEAPGPSALEESEENGRNKTFENHLEDEILVAPHSSSSDDDLDNSSCDDIDDLMSGEIYKHGPDSDSEEEVDCHQMRMYKSPYTKYMQQRIQQLPLPPTLKKYVNYNRDFDAQNMEE</sequence>
<comment type="caution">
    <text evidence="3">The sequence shown here is derived from an EMBL/GenBank/DDBJ whole genome shotgun (WGS) entry which is preliminary data.</text>
</comment>
<name>A0ABD1EHQ8_HYPHA</name>
<organism evidence="3 4">
    <name type="scientific">Hypothenemus hampei</name>
    <name type="common">Coffee berry borer</name>
    <dbReference type="NCBI Taxonomy" id="57062"/>
    <lineage>
        <taxon>Eukaryota</taxon>
        <taxon>Metazoa</taxon>
        <taxon>Ecdysozoa</taxon>
        <taxon>Arthropoda</taxon>
        <taxon>Hexapoda</taxon>
        <taxon>Insecta</taxon>
        <taxon>Pterygota</taxon>
        <taxon>Neoptera</taxon>
        <taxon>Endopterygota</taxon>
        <taxon>Coleoptera</taxon>
        <taxon>Polyphaga</taxon>
        <taxon>Cucujiformia</taxon>
        <taxon>Curculionidae</taxon>
        <taxon>Scolytinae</taxon>
        <taxon>Hypothenemus</taxon>
    </lineage>
</organism>
<dbReference type="SUPFAM" id="SSF53335">
    <property type="entry name" value="S-adenosyl-L-methionine-dependent methyltransferases"/>
    <property type="match status" value="1"/>
</dbReference>
<dbReference type="AlphaFoldDB" id="A0ABD1EHQ8"/>
<dbReference type="Proteomes" id="UP001566132">
    <property type="component" value="Unassembled WGS sequence"/>
</dbReference>
<reference evidence="3 4" key="1">
    <citation type="submission" date="2024-05" db="EMBL/GenBank/DDBJ databases">
        <title>Genetic variation in Jamaican populations of the coffee berry borer (Hypothenemus hampei).</title>
        <authorList>
            <person name="Errbii M."/>
            <person name="Myrie A."/>
        </authorList>
    </citation>
    <scope>NUCLEOTIDE SEQUENCE [LARGE SCALE GENOMIC DNA]</scope>
    <source>
        <strain evidence="3">JA-Hopewell-2020-01-JO</strain>
        <tissue evidence="3">Whole body</tissue>
    </source>
</reference>
<dbReference type="Gene3D" id="3.40.50.150">
    <property type="entry name" value="Vaccinia Virus protein VP39"/>
    <property type="match status" value="1"/>
</dbReference>
<dbReference type="PANTHER" id="PTHR11579">
    <property type="entry name" value="PROTEIN-L-ISOASPARTATE O-METHYLTRANSFERASE"/>
    <property type="match status" value="1"/>
</dbReference>
<evidence type="ECO:0000256" key="2">
    <source>
        <dbReference type="SAM" id="MobiDB-lite"/>
    </source>
</evidence>
<feature type="compositionally biased region" description="Acidic residues" evidence="2">
    <location>
        <begin position="296"/>
        <end position="311"/>
    </location>
</feature>
<evidence type="ECO:0000313" key="3">
    <source>
        <dbReference type="EMBL" id="KAL1494238.1"/>
    </source>
</evidence>
<feature type="compositionally biased region" description="Acidic residues" evidence="2">
    <location>
        <begin position="383"/>
        <end position="392"/>
    </location>
</feature>
<dbReference type="EMBL" id="JBDJPC010000007">
    <property type="protein sequence ID" value="KAL1494238.1"/>
    <property type="molecule type" value="Genomic_DNA"/>
</dbReference>
<dbReference type="PANTHER" id="PTHR11579:SF9">
    <property type="entry name" value="PROTEIN-L-ISOASPARTATE O-METHYLTRANSFERASE"/>
    <property type="match status" value="1"/>
</dbReference>
<evidence type="ECO:0008006" key="5">
    <source>
        <dbReference type="Google" id="ProtNLM"/>
    </source>
</evidence>
<keyword evidence="4" id="KW-1185">Reference proteome</keyword>
<dbReference type="InterPro" id="IPR029063">
    <property type="entry name" value="SAM-dependent_MTases_sf"/>
</dbReference>
<feature type="compositionally biased region" description="Basic and acidic residues" evidence="2">
    <location>
        <begin position="280"/>
        <end position="295"/>
    </location>
</feature>
<gene>
    <name evidence="3" type="ORF">ABEB36_009861</name>
</gene>
<dbReference type="Pfam" id="PF01135">
    <property type="entry name" value="PCMT"/>
    <property type="match status" value="1"/>
</dbReference>
<proteinExistence type="inferred from homology"/>
<dbReference type="InterPro" id="IPR000682">
    <property type="entry name" value="PCMT"/>
</dbReference>
<feature type="region of interest" description="Disordered" evidence="2">
    <location>
        <begin position="363"/>
        <end position="408"/>
    </location>
</feature>
<accession>A0ABD1EHQ8</accession>
<feature type="compositionally biased region" description="Low complexity" evidence="2">
    <location>
        <begin position="363"/>
        <end position="374"/>
    </location>
</feature>
<comment type="similarity">
    <text evidence="1">Belongs to the methyltransferase superfamily. L-isoaspartyl/D-aspartyl protein methyltransferase family.</text>
</comment>
<evidence type="ECO:0000256" key="1">
    <source>
        <dbReference type="ARBA" id="ARBA00005369"/>
    </source>
</evidence>
<protein>
    <recommendedName>
        <fullName evidence="5">Protein-L-isoaspartate O-methyltransferase domain-containing protein 1</fullName>
    </recommendedName>
</protein>
<feature type="region of interest" description="Disordered" evidence="2">
    <location>
        <begin position="279"/>
        <end position="311"/>
    </location>
</feature>
<evidence type="ECO:0000313" key="4">
    <source>
        <dbReference type="Proteomes" id="UP001566132"/>
    </source>
</evidence>